<evidence type="ECO:0000256" key="5">
    <source>
        <dbReference type="SAM" id="MobiDB-lite"/>
    </source>
</evidence>
<name>A0ABQ9F026_TEGGR</name>
<feature type="compositionally biased region" description="Polar residues" evidence="5">
    <location>
        <begin position="11"/>
        <end position="20"/>
    </location>
</feature>
<evidence type="ECO:0000256" key="2">
    <source>
        <dbReference type="ARBA" id="ARBA00022771"/>
    </source>
</evidence>
<dbReference type="PANTHER" id="PTHR13513:SF9">
    <property type="entry name" value="E3 UBIQUITIN-PROTEIN LIGASE UBR7-RELATED"/>
    <property type="match status" value="1"/>
</dbReference>
<dbReference type="PANTHER" id="PTHR13513">
    <property type="entry name" value="E3 UBIQUITIN-PROTEIN LIGASE UBR7"/>
    <property type="match status" value="1"/>
</dbReference>
<sequence length="344" mass="39179">MASENELAPESSETQDNENVISMVDVLREEEELEADANAVLGDSDAANCTYPLGYVNRQALYACYTCSPSEPAGVCLACSYECHDGHDLYELYTKRNFCCDCGNSKFPDLKCKLYENKDSTNAKNVYNHNFKGTYCICERPYPDPEDEIEDEMIQCVMCEDWYHGRSSSSESGTKSSGDSESNGIDKKNEIKIKPDGDNTANNEQEQCLLKELRTRETIYTEGATFWENGWRKKLCTCSKCLDMYKEREIEYIIDEEDTVHAYESRGKANSSASSGYDKGIQALNKMDRVQQVEVLHGFNDLKSELSEYLKKEEDIREFFSTMEARKRQRTAAPMQYFSSALLS</sequence>
<keyword evidence="2" id="KW-0863">Zinc-finger</keyword>
<evidence type="ECO:0000256" key="3">
    <source>
        <dbReference type="ARBA" id="ARBA00022833"/>
    </source>
</evidence>
<evidence type="ECO:0000256" key="1">
    <source>
        <dbReference type="ARBA" id="ARBA00022723"/>
    </source>
</evidence>
<feature type="compositionally biased region" description="Low complexity" evidence="5">
    <location>
        <begin position="167"/>
        <end position="182"/>
    </location>
</feature>
<evidence type="ECO:0000259" key="6">
    <source>
        <dbReference type="PROSITE" id="PS51157"/>
    </source>
</evidence>
<feature type="compositionally biased region" description="Basic and acidic residues" evidence="5">
    <location>
        <begin position="184"/>
        <end position="197"/>
    </location>
</feature>
<evidence type="ECO:0000256" key="4">
    <source>
        <dbReference type="PROSITE-ProRule" id="PRU00508"/>
    </source>
</evidence>
<dbReference type="SUPFAM" id="SSF57903">
    <property type="entry name" value="FYVE/PHD zinc finger"/>
    <property type="match status" value="1"/>
</dbReference>
<feature type="region of interest" description="Disordered" evidence="5">
    <location>
        <begin position="167"/>
        <end position="204"/>
    </location>
</feature>
<evidence type="ECO:0000313" key="7">
    <source>
        <dbReference type="EMBL" id="KAJ8309475.1"/>
    </source>
</evidence>
<dbReference type="InterPro" id="IPR011011">
    <property type="entry name" value="Znf_FYVE_PHD"/>
</dbReference>
<proteinExistence type="predicted"/>
<dbReference type="EMBL" id="JARBDR010000657">
    <property type="protein sequence ID" value="KAJ8309475.1"/>
    <property type="molecule type" value="Genomic_DNA"/>
</dbReference>
<dbReference type="InterPro" id="IPR047506">
    <property type="entry name" value="UBR7-like_UBR-box"/>
</dbReference>
<dbReference type="InterPro" id="IPR013083">
    <property type="entry name" value="Znf_RING/FYVE/PHD"/>
</dbReference>
<dbReference type="InterPro" id="IPR003126">
    <property type="entry name" value="Znf_UBR"/>
</dbReference>
<dbReference type="PROSITE" id="PS51157">
    <property type="entry name" value="ZF_UBR"/>
    <property type="match status" value="1"/>
</dbReference>
<dbReference type="Gene3D" id="3.30.40.10">
    <property type="entry name" value="Zinc/RING finger domain, C3HC4 (zinc finger)"/>
    <property type="match status" value="1"/>
</dbReference>
<protein>
    <recommendedName>
        <fullName evidence="6">UBR-type domain-containing protein</fullName>
    </recommendedName>
</protein>
<evidence type="ECO:0000313" key="8">
    <source>
        <dbReference type="Proteomes" id="UP001217089"/>
    </source>
</evidence>
<reference evidence="7 8" key="1">
    <citation type="submission" date="2022-12" db="EMBL/GenBank/DDBJ databases">
        <title>Chromosome-level genome of Tegillarca granosa.</title>
        <authorList>
            <person name="Kim J."/>
        </authorList>
    </citation>
    <scope>NUCLEOTIDE SEQUENCE [LARGE SCALE GENOMIC DNA]</scope>
    <source>
        <strain evidence="7">Teg-2019</strain>
        <tissue evidence="7">Adductor muscle</tissue>
    </source>
</reference>
<gene>
    <name evidence="7" type="ORF">KUTeg_014349</name>
</gene>
<keyword evidence="3" id="KW-0862">Zinc</keyword>
<organism evidence="7 8">
    <name type="scientific">Tegillarca granosa</name>
    <name type="common">Malaysian cockle</name>
    <name type="synonym">Anadara granosa</name>
    <dbReference type="NCBI Taxonomy" id="220873"/>
    <lineage>
        <taxon>Eukaryota</taxon>
        <taxon>Metazoa</taxon>
        <taxon>Spiralia</taxon>
        <taxon>Lophotrochozoa</taxon>
        <taxon>Mollusca</taxon>
        <taxon>Bivalvia</taxon>
        <taxon>Autobranchia</taxon>
        <taxon>Pteriomorphia</taxon>
        <taxon>Arcoida</taxon>
        <taxon>Arcoidea</taxon>
        <taxon>Arcidae</taxon>
        <taxon>Tegillarca</taxon>
    </lineage>
</organism>
<comment type="caution">
    <text evidence="7">The sequence shown here is derived from an EMBL/GenBank/DDBJ whole genome shotgun (WGS) entry which is preliminary data.</text>
</comment>
<keyword evidence="8" id="KW-1185">Reference proteome</keyword>
<dbReference type="SMART" id="SM00396">
    <property type="entry name" value="ZnF_UBR1"/>
    <property type="match status" value="1"/>
</dbReference>
<dbReference type="InterPro" id="IPR040204">
    <property type="entry name" value="UBR7"/>
</dbReference>
<feature type="region of interest" description="Disordered" evidence="5">
    <location>
        <begin position="1"/>
        <end position="20"/>
    </location>
</feature>
<feature type="zinc finger region" description="UBR-type" evidence="4">
    <location>
        <begin position="47"/>
        <end position="117"/>
    </location>
</feature>
<dbReference type="CDD" id="cd15542">
    <property type="entry name" value="PHD_UBR7"/>
    <property type="match status" value="1"/>
</dbReference>
<dbReference type="CDD" id="cd19677">
    <property type="entry name" value="UBR-box_UBR7"/>
    <property type="match status" value="1"/>
</dbReference>
<dbReference type="Proteomes" id="UP001217089">
    <property type="component" value="Unassembled WGS sequence"/>
</dbReference>
<feature type="domain" description="UBR-type" evidence="6">
    <location>
        <begin position="47"/>
        <end position="117"/>
    </location>
</feature>
<keyword evidence="1" id="KW-0479">Metal-binding</keyword>
<accession>A0ABQ9F026</accession>
<dbReference type="Pfam" id="PF02207">
    <property type="entry name" value="zf-UBR"/>
    <property type="match status" value="1"/>
</dbReference>